<dbReference type="GO" id="GO:0005634">
    <property type="term" value="C:nucleus"/>
    <property type="evidence" value="ECO:0007669"/>
    <property type="project" value="TreeGrafter"/>
</dbReference>
<gene>
    <name evidence="2" type="ORF">MICPUCDRAFT_58950</name>
</gene>
<protein>
    <submittedName>
        <fullName evidence="2">Predicted protein</fullName>
    </submittedName>
</protein>
<dbReference type="PANTHER" id="PTHR13261">
    <property type="entry name" value="BRCA2 AND CDKN1A INTERACTING PROTEIN"/>
    <property type="match status" value="1"/>
</dbReference>
<dbReference type="Proteomes" id="UP000001876">
    <property type="component" value="Unassembled WGS sequence"/>
</dbReference>
<comment type="similarity">
    <text evidence="1">Belongs to the BCP1 family.</text>
</comment>
<dbReference type="KEGG" id="mpp:MICPUCDRAFT_58950"/>
<accession>C1MUV8</accession>
<evidence type="ECO:0000313" key="3">
    <source>
        <dbReference type="Proteomes" id="UP000001876"/>
    </source>
</evidence>
<dbReference type="InterPro" id="IPR025602">
    <property type="entry name" value="BCP1_family"/>
</dbReference>
<dbReference type="eggNOG" id="KOG3034">
    <property type="taxonomic scope" value="Eukaryota"/>
</dbReference>
<dbReference type="Pfam" id="PF13862">
    <property type="entry name" value="BCCIP"/>
    <property type="match status" value="1"/>
</dbReference>
<dbReference type="PANTHER" id="PTHR13261:SF0">
    <property type="entry name" value="BRCA2 AND CDKN1A-INTERACTING PROTEIN"/>
    <property type="match status" value="1"/>
</dbReference>
<dbReference type="GeneID" id="9684700"/>
<dbReference type="AlphaFoldDB" id="C1MUV8"/>
<keyword evidence="3" id="KW-1185">Reference proteome</keyword>
<dbReference type="EMBL" id="GG663740">
    <property type="protein sequence ID" value="EEH56699.1"/>
    <property type="molecule type" value="Genomic_DNA"/>
</dbReference>
<dbReference type="RefSeq" id="XP_003059567.1">
    <property type="nucleotide sequence ID" value="XM_003059521.1"/>
</dbReference>
<sequence>MKRKSWCALARSTIVLAREFGSPPSTSARRRARITYDAPPPARSLTIPSPFQVDFEFQDPKESDFLGLKALLGNYLDGELFSSSELCDAIIKQSTVGTCLKTQGAGDESDPVAVMSVMNLQTRKDAAPIKEICAHLKNKCPKDLQDKLASALSENGVGLIINERVINVPQETASPLVEGLFDEIEWAQEDEPTEELRASFKFKKYIVFSRVYMDDEAEDEGGKKRKRAGEVALVYPRPEDEFFHAESEWSFQWKSRTAEGKWRSISTSPFRRVFRVLSVRSLSLVSECRDPQCHFTL</sequence>
<evidence type="ECO:0000313" key="2">
    <source>
        <dbReference type="EMBL" id="EEH56699.1"/>
    </source>
</evidence>
<organism evidence="3">
    <name type="scientific">Micromonas pusilla (strain CCMP1545)</name>
    <name type="common">Picoplanktonic green alga</name>
    <dbReference type="NCBI Taxonomy" id="564608"/>
    <lineage>
        <taxon>Eukaryota</taxon>
        <taxon>Viridiplantae</taxon>
        <taxon>Chlorophyta</taxon>
        <taxon>Mamiellophyceae</taxon>
        <taxon>Mamiellales</taxon>
        <taxon>Mamiellaceae</taxon>
        <taxon>Micromonas</taxon>
    </lineage>
</organism>
<proteinExistence type="inferred from homology"/>
<evidence type="ECO:0000256" key="1">
    <source>
        <dbReference type="ARBA" id="ARBA00006781"/>
    </source>
</evidence>
<name>C1MUV8_MICPC</name>
<reference evidence="2 3" key="1">
    <citation type="journal article" date="2009" name="Science">
        <title>Green evolution and dynamic adaptations revealed by genomes of the marine picoeukaryotes Micromonas.</title>
        <authorList>
            <person name="Worden A.Z."/>
            <person name="Lee J.H."/>
            <person name="Mock T."/>
            <person name="Rouze P."/>
            <person name="Simmons M.P."/>
            <person name="Aerts A.L."/>
            <person name="Allen A.E."/>
            <person name="Cuvelier M.L."/>
            <person name="Derelle E."/>
            <person name="Everett M.V."/>
            <person name="Foulon E."/>
            <person name="Grimwood J."/>
            <person name="Gundlach H."/>
            <person name="Henrissat B."/>
            <person name="Napoli C."/>
            <person name="McDonald S.M."/>
            <person name="Parker M.S."/>
            <person name="Rombauts S."/>
            <person name="Salamov A."/>
            <person name="Von Dassow P."/>
            <person name="Badger J.H."/>
            <person name="Coutinho P.M."/>
            <person name="Demir E."/>
            <person name="Dubchak I."/>
            <person name="Gentemann C."/>
            <person name="Eikrem W."/>
            <person name="Gready J.E."/>
            <person name="John U."/>
            <person name="Lanier W."/>
            <person name="Lindquist E.A."/>
            <person name="Lucas S."/>
            <person name="Mayer K.F."/>
            <person name="Moreau H."/>
            <person name="Not F."/>
            <person name="Otillar R."/>
            <person name="Panaud O."/>
            <person name="Pangilinan J."/>
            <person name="Paulsen I."/>
            <person name="Piegu B."/>
            <person name="Poliakov A."/>
            <person name="Robbens S."/>
            <person name="Schmutz J."/>
            <person name="Toulza E."/>
            <person name="Wyss T."/>
            <person name="Zelensky A."/>
            <person name="Zhou K."/>
            <person name="Armbrust E.V."/>
            <person name="Bhattacharya D."/>
            <person name="Goodenough U.W."/>
            <person name="Van de Peer Y."/>
            <person name="Grigoriev I.V."/>
        </authorList>
    </citation>
    <scope>NUCLEOTIDE SEQUENCE [LARGE SCALE GENOMIC DNA]</scope>
    <source>
        <strain evidence="2 3">CCMP1545</strain>
    </source>
</reference>
<dbReference type="OrthoDB" id="27543at2759"/>
<dbReference type="STRING" id="564608.C1MUV8"/>